<reference evidence="1" key="2">
    <citation type="submission" date="2025-08" db="UniProtKB">
        <authorList>
            <consortium name="Ensembl"/>
        </authorList>
    </citation>
    <scope>IDENTIFICATION</scope>
    <source>
        <strain evidence="1">broiler</strain>
    </source>
</reference>
<evidence type="ECO:0000313" key="2">
    <source>
        <dbReference type="Proteomes" id="UP000000539"/>
    </source>
</evidence>
<name>A0A8V0XA75_CHICK</name>
<dbReference type="AlphaFoldDB" id="A0A8V0XA75"/>
<protein>
    <submittedName>
        <fullName evidence="1">Uncharacterized protein</fullName>
    </submittedName>
</protein>
<proteinExistence type="predicted"/>
<sequence>MVTYYVCVRGSGSQTISVREPQHLEKWNIANNQLPRRLKRPEPSVTTK</sequence>
<accession>A0A8V0XA75</accession>
<evidence type="ECO:0000313" key="1">
    <source>
        <dbReference type="Ensembl" id="ENSGALP00010001420.1"/>
    </source>
</evidence>
<organism evidence="1 2">
    <name type="scientific">Gallus gallus</name>
    <name type="common">Chicken</name>
    <dbReference type="NCBI Taxonomy" id="9031"/>
    <lineage>
        <taxon>Eukaryota</taxon>
        <taxon>Metazoa</taxon>
        <taxon>Chordata</taxon>
        <taxon>Craniata</taxon>
        <taxon>Vertebrata</taxon>
        <taxon>Euteleostomi</taxon>
        <taxon>Archelosauria</taxon>
        <taxon>Archosauria</taxon>
        <taxon>Dinosauria</taxon>
        <taxon>Saurischia</taxon>
        <taxon>Theropoda</taxon>
        <taxon>Coelurosauria</taxon>
        <taxon>Aves</taxon>
        <taxon>Neognathae</taxon>
        <taxon>Galloanserae</taxon>
        <taxon>Galliformes</taxon>
        <taxon>Phasianidae</taxon>
        <taxon>Phasianinae</taxon>
        <taxon>Gallus</taxon>
    </lineage>
</organism>
<dbReference type="Proteomes" id="UP000000539">
    <property type="component" value="Chromosome Z"/>
</dbReference>
<keyword evidence="2" id="KW-1185">Reference proteome</keyword>
<reference evidence="1" key="1">
    <citation type="submission" date="2020-11" db="EMBL/GenBank/DDBJ databases">
        <title>Gallus gallus (Chicken) genome, bGalGal1, GRCg7b, maternal haplotype autosomes + Z &amp; W.</title>
        <authorList>
            <person name="Warren W."/>
            <person name="Formenti G."/>
            <person name="Fedrigo O."/>
            <person name="Haase B."/>
            <person name="Mountcastle J."/>
            <person name="Balacco J."/>
            <person name="Tracey A."/>
            <person name="Schneider V."/>
            <person name="Okimoto R."/>
            <person name="Cheng H."/>
            <person name="Hawken R."/>
            <person name="Howe K."/>
            <person name="Jarvis E.D."/>
        </authorList>
    </citation>
    <scope>NUCLEOTIDE SEQUENCE [LARGE SCALE GENOMIC DNA]</scope>
    <source>
        <strain evidence="1">Broiler</strain>
    </source>
</reference>
<dbReference type="Ensembl" id="ENSGALT00010002870.1">
    <property type="protein sequence ID" value="ENSGALP00010001420.1"/>
    <property type="gene ID" value="ENSGALG00010001240.1"/>
</dbReference>
<reference evidence="1" key="3">
    <citation type="submission" date="2025-09" db="UniProtKB">
        <authorList>
            <consortium name="Ensembl"/>
        </authorList>
    </citation>
    <scope>IDENTIFICATION</scope>
    <source>
        <strain evidence="1">broiler</strain>
    </source>
</reference>